<dbReference type="GO" id="GO:0016020">
    <property type="term" value="C:membrane"/>
    <property type="evidence" value="ECO:0007669"/>
    <property type="project" value="UniProtKB-SubCell"/>
</dbReference>
<reference evidence="9" key="1">
    <citation type="journal article" date="2014" name="Int. J. Syst. Evol. Microbiol.">
        <title>Complete genome sequence of Corynebacterium casei LMG S-19264T (=DSM 44701T), isolated from a smear-ripened cheese.</title>
        <authorList>
            <consortium name="US DOE Joint Genome Institute (JGI-PGF)"/>
            <person name="Walter F."/>
            <person name="Albersmeier A."/>
            <person name="Kalinowski J."/>
            <person name="Ruckert C."/>
        </authorList>
    </citation>
    <scope>NUCLEOTIDE SEQUENCE</scope>
    <source>
        <strain evidence="9">KCTC 12719</strain>
    </source>
</reference>
<dbReference type="InterPro" id="IPR023298">
    <property type="entry name" value="ATPase_P-typ_TM_dom_sf"/>
</dbReference>
<feature type="transmembrane region" description="Helical" evidence="7">
    <location>
        <begin position="7"/>
        <end position="27"/>
    </location>
</feature>
<evidence type="ECO:0000256" key="6">
    <source>
        <dbReference type="ARBA" id="ARBA00023136"/>
    </source>
</evidence>
<evidence type="ECO:0000256" key="7">
    <source>
        <dbReference type="SAM" id="Phobius"/>
    </source>
</evidence>
<feature type="transmembrane region" description="Helical" evidence="7">
    <location>
        <begin position="39"/>
        <end position="57"/>
    </location>
</feature>
<feature type="domain" description="Bacterial sugar transferase" evidence="8">
    <location>
        <begin position="257"/>
        <end position="441"/>
    </location>
</feature>
<comment type="similarity">
    <text evidence="2">Belongs to the bacterial sugar transferase family.</text>
</comment>
<dbReference type="Pfam" id="PF02397">
    <property type="entry name" value="Bac_transf"/>
    <property type="match status" value="1"/>
</dbReference>
<dbReference type="PANTHER" id="PTHR30576">
    <property type="entry name" value="COLANIC BIOSYNTHESIS UDP-GLUCOSE LIPID CARRIER TRANSFERASE"/>
    <property type="match status" value="1"/>
</dbReference>
<evidence type="ECO:0000313" key="9">
    <source>
        <dbReference type="EMBL" id="GHA49676.1"/>
    </source>
</evidence>
<dbReference type="GO" id="GO:0016780">
    <property type="term" value="F:phosphotransferase activity, for other substituted phosphate groups"/>
    <property type="evidence" value="ECO:0007669"/>
    <property type="project" value="TreeGrafter"/>
</dbReference>
<sequence length="448" mass="52596">MKGDYFIIPFSVLAHLVTINVTLYLLTPETYLNVVAVKGYNVAWLLGALGLNFYTIERKERFITKFHKFLKHYFIFVLSYFAIFAFTETPFSLGYQLFILLFLLFLLIFYRWFFFTTRRLYRIEGGNFVNVVMVGKDKNSKAIQKIFEEPDYGYRYKGYFDNITSKGDKDYLGQVKDSFAYIRENRVEEIYCVASQLTKSELNQIIAFADNNLSRIRIIPDNKEIFTRAMHVDLYGAIPVINLRNSPLERNYAKYGKRAFDIIFSSLVIIFILSWSIPLLFILTRWESKGGLFFRQLRHGYNKKSFYCYKFRSMAVNPEADSKMCTRGDARVTRIGRILRKTSIDELPQFFNVLRGEMSVVGPRPHMEAHTLVYAETVDKYLVRHFAKPGITGLAQIKGYRGEIINKSDIINRTRFDIFYLEKWSPLLDLQIIYYTIYNVISGEKKAF</sequence>
<protein>
    <submittedName>
        <fullName evidence="9">Undecaprenyl-phosphate glucose phosphotransferase</fullName>
    </submittedName>
</protein>
<comment type="subcellular location">
    <subcellularLocation>
        <location evidence="1">Membrane</location>
        <topology evidence="1">Multi-pass membrane protein</topology>
    </subcellularLocation>
</comment>
<dbReference type="AlphaFoldDB" id="A0A918W1I7"/>
<evidence type="ECO:0000256" key="4">
    <source>
        <dbReference type="ARBA" id="ARBA00022692"/>
    </source>
</evidence>
<feature type="transmembrane region" description="Helical" evidence="7">
    <location>
        <begin position="69"/>
        <end position="87"/>
    </location>
</feature>
<dbReference type="InterPro" id="IPR017475">
    <property type="entry name" value="EPS_sugar_tfrase"/>
</dbReference>
<dbReference type="InterPro" id="IPR003362">
    <property type="entry name" value="Bact_transf"/>
</dbReference>
<evidence type="ECO:0000256" key="3">
    <source>
        <dbReference type="ARBA" id="ARBA00022679"/>
    </source>
</evidence>
<evidence type="ECO:0000313" key="10">
    <source>
        <dbReference type="Proteomes" id="UP000610456"/>
    </source>
</evidence>
<keyword evidence="10" id="KW-1185">Reference proteome</keyword>
<dbReference type="SUPFAM" id="SSF81665">
    <property type="entry name" value="Calcium ATPase, transmembrane domain M"/>
    <property type="match status" value="1"/>
</dbReference>
<feature type="transmembrane region" description="Helical" evidence="7">
    <location>
        <begin position="262"/>
        <end position="283"/>
    </location>
</feature>
<feature type="transmembrane region" description="Helical" evidence="7">
    <location>
        <begin position="93"/>
        <end position="113"/>
    </location>
</feature>
<dbReference type="Gene3D" id="3.40.50.720">
    <property type="entry name" value="NAD(P)-binding Rossmann-like Domain"/>
    <property type="match status" value="1"/>
</dbReference>
<keyword evidence="4 7" id="KW-0812">Transmembrane</keyword>
<dbReference type="Pfam" id="PF13727">
    <property type="entry name" value="CoA_binding_3"/>
    <property type="match status" value="1"/>
</dbReference>
<dbReference type="NCBIfam" id="TIGR03025">
    <property type="entry name" value="EPS_sugtrans"/>
    <property type="match status" value="1"/>
</dbReference>
<dbReference type="PANTHER" id="PTHR30576:SF0">
    <property type="entry name" value="UNDECAPRENYL-PHOSPHATE N-ACETYLGALACTOSAMINYL 1-PHOSPHATE TRANSFERASE-RELATED"/>
    <property type="match status" value="1"/>
</dbReference>
<reference evidence="9" key="2">
    <citation type="submission" date="2020-09" db="EMBL/GenBank/DDBJ databases">
        <authorList>
            <person name="Sun Q."/>
            <person name="Kim S."/>
        </authorList>
    </citation>
    <scope>NUCLEOTIDE SEQUENCE</scope>
    <source>
        <strain evidence="9">KCTC 12719</strain>
    </source>
</reference>
<dbReference type="RefSeq" id="WP_189606165.1">
    <property type="nucleotide sequence ID" value="NZ_BMXB01000021.1"/>
</dbReference>
<organism evidence="9 10">
    <name type="scientific">Salinimicrobium marinum</name>
    <dbReference type="NCBI Taxonomy" id="680283"/>
    <lineage>
        <taxon>Bacteria</taxon>
        <taxon>Pseudomonadati</taxon>
        <taxon>Bacteroidota</taxon>
        <taxon>Flavobacteriia</taxon>
        <taxon>Flavobacteriales</taxon>
        <taxon>Flavobacteriaceae</taxon>
        <taxon>Salinimicrobium</taxon>
    </lineage>
</organism>
<evidence type="ECO:0000256" key="2">
    <source>
        <dbReference type="ARBA" id="ARBA00006464"/>
    </source>
</evidence>
<evidence type="ECO:0000259" key="8">
    <source>
        <dbReference type="Pfam" id="PF02397"/>
    </source>
</evidence>
<keyword evidence="3" id="KW-0808">Transferase</keyword>
<accession>A0A918W1I7</accession>
<gene>
    <name evidence="9" type="primary">wcaJ</name>
    <name evidence="9" type="ORF">GCM10007103_33210</name>
</gene>
<proteinExistence type="inferred from homology"/>
<dbReference type="Proteomes" id="UP000610456">
    <property type="component" value="Unassembled WGS sequence"/>
</dbReference>
<keyword evidence="5 7" id="KW-1133">Transmembrane helix</keyword>
<evidence type="ECO:0000256" key="5">
    <source>
        <dbReference type="ARBA" id="ARBA00022989"/>
    </source>
</evidence>
<evidence type="ECO:0000256" key="1">
    <source>
        <dbReference type="ARBA" id="ARBA00004141"/>
    </source>
</evidence>
<dbReference type="EMBL" id="BMXB01000021">
    <property type="protein sequence ID" value="GHA49676.1"/>
    <property type="molecule type" value="Genomic_DNA"/>
</dbReference>
<name>A0A918W1I7_9FLAO</name>
<comment type="caution">
    <text evidence="9">The sequence shown here is derived from an EMBL/GenBank/DDBJ whole genome shotgun (WGS) entry which is preliminary data.</text>
</comment>
<keyword evidence="6 7" id="KW-0472">Membrane</keyword>